<comment type="caution">
    <text evidence="1">The sequence shown here is derived from an EMBL/GenBank/DDBJ whole genome shotgun (WGS) entry which is preliminary data.</text>
</comment>
<organism evidence="1 2">
    <name type="scientific">Aureobasidium pullulans</name>
    <name type="common">Black yeast</name>
    <name type="synonym">Pullularia pullulans</name>
    <dbReference type="NCBI Taxonomy" id="5580"/>
    <lineage>
        <taxon>Eukaryota</taxon>
        <taxon>Fungi</taxon>
        <taxon>Dikarya</taxon>
        <taxon>Ascomycota</taxon>
        <taxon>Pezizomycotina</taxon>
        <taxon>Dothideomycetes</taxon>
        <taxon>Dothideomycetidae</taxon>
        <taxon>Dothideales</taxon>
        <taxon>Saccotheciaceae</taxon>
        <taxon>Aureobasidium</taxon>
    </lineage>
</organism>
<reference evidence="1 2" key="1">
    <citation type="submission" date="2018-10" db="EMBL/GenBank/DDBJ databases">
        <title>Fifty Aureobasidium pullulans genomes reveal a recombining polyextremotolerant generalist.</title>
        <authorList>
            <person name="Gostincar C."/>
            <person name="Turk M."/>
            <person name="Zajc J."/>
            <person name="Gunde-Cimerman N."/>
        </authorList>
    </citation>
    <scope>NUCLEOTIDE SEQUENCE [LARGE SCALE GENOMIC DNA]</scope>
    <source>
        <strain evidence="1 2">EXF-6604</strain>
    </source>
</reference>
<evidence type="ECO:0000313" key="2">
    <source>
        <dbReference type="Proteomes" id="UP000306584"/>
    </source>
</evidence>
<gene>
    <name evidence="1" type="ORF">D6D01_10163</name>
</gene>
<evidence type="ECO:0000313" key="1">
    <source>
        <dbReference type="EMBL" id="THY03901.1"/>
    </source>
</evidence>
<protein>
    <submittedName>
        <fullName evidence="1">Uncharacterized protein</fullName>
    </submittedName>
</protein>
<dbReference type="Proteomes" id="UP000306584">
    <property type="component" value="Unassembled WGS sequence"/>
</dbReference>
<dbReference type="AlphaFoldDB" id="A0A4S9JM56"/>
<proteinExistence type="predicted"/>
<accession>A0A4S9JM56</accession>
<dbReference type="EMBL" id="QZBD01000861">
    <property type="protein sequence ID" value="THY03901.1"/>
    <property type="molecule type" value="Genomic_DNA"/>
</dbReference>
<sequence>MNLIMAPTNDTGLTNAVRINCSISQKMHSRPIFESVTLSKKMIESMMSPGMLNSQSSQIARRIGTPLRAVLEEQPAREPYGNMDWSYAVYLHMCCNLDTKKDSATWGWAPDYWRVNAGDAYVIREDAQPLSARYLEAFCAWSFQELQLRFEIAMEEERDNIADNRKNVLAMVTKEKFEAYREKFDREKMTADYNYDPMAKIMEEYLRTQAEDAGKKEQA</sequence>
<name>A0A4S9JM56_AURPU</name>